<keyword evidence="5" id="KW-0902">Two-component regulatory system</keyword>
<dbReference type="Gene3D" id="3.30.565.10">
    <property type="entry name" value="Histidine kinase-like ATPase, C-terminal domain"/>
    <property type="match status" value="1"/>
</dbReference>
<gene>
    <name evidence="7" type="ORF">ACFP1K_40450</name>
</gene>
<keyword evidence="6" id="KW-0472">Membrane</keyword>
<name>A0ABW1NVX7_9ACTN</name>
<dbReference type="RefSeq" id="WP_380763785.1">
    <property type="nucleotide sequence ID" value="NZ_JBHSRF010000149.1"/>
</dbReference>
<accession>A0ABW1NVX7</accession>
<evidence type="ECO:0000256" key="2">
    <source>
        <dbReference type="ARBA" id="ARBA00012438"/>
    </source>
</evidence>
<dbReference type="InterPro" id="IPR050482">
    <property type="entry name" value="Sensor_HK_TwoCompSys"/>
</dbReference>
<dbReference type="PANTHER" id="PTHR24421">
    <property type="entry name" value="NITRATE/NITRITE SENSOR PROTEIN NARX-RELATED"/>
    <property type="match status" value="1"/>
</dbReference>
<keyword evidence="4 7" id="KW-0418">Kinase</keyword>
<dbReference type="Proteomes" id="UP001596137">
    <property type="component" value="Unassembled WGS sequence"/>
</dbReference>
<dbReference type="PANTHER" id="PTHR24421:SF10">
    <property type="entry name" value="NITRATE_NITRITE SENSOR PROTEIN NARQ"/>
    <property type="match status" value="1"/>
</dbReference>
<evidence type="ECO:0000256" key="1">
    <source>
        <dbReference type="ARBA" id="ARBA00000085"/>
    </source>
</evidence>
<dbReference type="EC" id="2.7.13.3" evidence="2"/>
<evidence type="ECO:0000256" key="3">
    <source>
        <dbReference type="ARBA" id="ARBA00022679"/>
    </source>
</evidence>
<sequence length="195" mass="21102">MDQLALYGVGGLSAQVVAGGGLAVLGVVVIVLVLLRRRRRRAATVLDSHARHVLELRRFLLRVQYDYPRPTLADLVQSSRRGGLTVRLHVAGAPSALPDDVDLAAMRIVHEALVNVYQHGTASATVTLRYRPDRVVITVDSSLKERGAPSPRRHRGVEAMRHRAGRVGGTVSAGAHEGGWRVHAELPLVAQTAFV</sequence>
<comment type="catalytic activity">
    <reaction evidence="1">
        <text>ATP + protein L-histidine = ADP + protein N-phospho-L-histidine.</text>
        <dbReference type="EC" id="2.7.13.3"/>
    </reaction>
</comment>
<keyword evidence="6" id="KW-0812">Transmembrane</keyword>
<keyword evidence="3" id="KW-0808">Transferase</keyword>
<evidence type="ECO:0000256" key="6">
    <source>
        <dbReference type="SAM" id="Phobius"/>
    </source>
</evidence>
<reference evidence="8" key="1">
    <citation type="journal article" date="2019" name="Int. J. Syst. Evol. Microbiol.">
        <title>The Global Catalogue of Microorganisms (GCM) 10K type strain sequencing project: providing services to taxonomists for standard genome sequencing and annotation.</title>
        <authorList>
            <consortium name="The Broad Institute Genomics Platform"/>
            <consortium name="The Broad Institute Genome Sequencing Center for Infectious Disease"/>
            <person name="Wu L."/>
            <person name="Ma J."/>
        </authorList>
    </citation>
    <scope>NUCLEOTIDE SEQUENCE [LARGE SCALE GENOMIC DNA]</scope>
    <source>
        <strain evidence="8">JCM 30346</strain>
    </source>
</reference>
<keyword evidence="8" id="KW-1185">Reference proteome</keyword>
<dbReference type="InterPro" id="IPR036890">
    <property type="entry name" value="HATPase_C_sf"/>
</dbReference>
<keyword evidence="6" id="KW-1133">Transmembrane helix</keyword>
<evidence type="ECO:0000313" key="8">
    <source>
        <dbReference type="Proteomes" id="UP001596137"/>
    </source>
</evidence>
<feature type="transmembrane region" description="Helical" evidence="6">
    <location>
        <begin position="12"/>
        <end position="35"/>
    </location>
</feature>
<organism evidence="7 8">
    <name type="scientific">Sphaerisporangium aureirubrum</name>
    <dbReference type="NCBI Taxonomy" id="1544736"/>
    <lineage>
        <taxon>Bacteria</taxon>
        <taxon>Bacillati</taxon>
        <taxon>Actinomycetota</taxon>
        <taxon>Actinomycetes</taxon>
        <taxon>Streptosporangiales</taxon>
        <taxon>Streptosporangiaceae</taxon>
        <taxon>Sphaerisporangium</taxon>
    </lineage>
</organism>
<dbReference type="GO" id="GO:0016301">
    <property type="term" value="F:kinase activity"/>
    <property type="evidence" value="ECO:0007669"/>
    <property type="project" value="UniProtKB-KW"/>
</dbReference>
<evidence type="ECO:0000313" key="7">
    <source>
        <dbReference type="EMBL" id="MFC6087490.1"/>
    </source>
</evidence>
<dbReference type="EMBL" id="JBHSRF010000149">
    <property type="protein sequence ID" value="MFC6087490.1"/>
    <property type="molecule type" value="Genomic_DNA"/>
</dbReference>
<proteinExistence type="predicted"/>
<protein>
    <recommendedName>
        <fullName evidence="2">histidine kinase</fullName>
        <ecNumber evidence="2">2.7.13.3</ecNumber>
    </recommendedName>
</protein>
<evidence type="ECO:0000256" key="4">
    <source>
        <dbReference type="ARBA" id="ARBA00022777"/>
    </source>
</evidence>
<comment type="caution">
    <text evidence="7">The sequence shown here is derived from an EMBL/GenBank/DDBJ whole genome shotgun (WGS) entry which is preliminary data.</text>
</comment>
<dbReference type="CDD" id="cd16917">
    <property type="entry name" value="HATPase_UhpB-NarQ-NarX-like"/>
    <property type="match status" value="1"/>
</dbReference>
<evidence type="ECO:0000256" key="5">
    <source>
        <dbReference type="ARBA" id="ARBA00023012"/>
    </source>
</evidence>